<proteinExistence type="predicted"/>
<feature type="domain" description="SpaA-like prealbumin fold" evidence="3">
    <location>
        <begin position="561"/>
        <end position="671"/>
    </location>
</feature>
<feature type="domain" description="SpaA-like prealbumin fold" evidence="3">
    <location>
        <begin position="1224"/>
        <end position="1285"/>
    </location>
</feature>
<protein>
    <submittedName>
        <fullName evidence="5">Uncharacterized protein</fullName>
    </submittedName>
</protein>
<feature type="transmembrane region" description="Helical" evidence="2">
    <location>
        <begin position="1419"/>
        <end position="1438"/>
    </location>
</feature>
<dbReference type="RefSeq" id="WP_135849718.1">
    <property type="nucleotide sequence ID" value="NZ_RHPJ01000002.1"/>
</dbReference>
<feature type="compositionally biased region" description="Low complexity" evidence="1">
    <location>
        <begin position="130"/>
        <end position="143"/>
    </location>
</feature>
<evidence type="ECO:0000256" key="1">
    <source>
        <dbReference type="SAM" id="MobiDB-lite"/>
    </source>
</evidence>
<evidence type="ECO:0000259" key="4">
    <source>
        <dbReference type="Pfam" id="PF25564"/>
    </source>
</evidence>
<dbReference type="Pfam" id="PF25564">
    <property type="entry name" value="DUF7933"/>
    <property type="match status" value="1"/>
</dbReference>
<dbReference type="SUPFAM" id="SSF63829">
    <property type="entry name" value="Calcium-dependent phosphotriesterase"/>
    <property type="match status" value="1"/>
</dbReference>
<dbReference type="InterPro" id="IPR057693">
    <property type="entry name" value="DUF7933"/>
</dbReference>
<dbReference type="Pfam" id="PF20674">
    <property type="entry name" value="SpaA_3"/>
    <property type="match status" value="3"/>
</dbReference>
<sequence length="1447" mass="144315">MTPPRPHRRQRLVARRSVRSGVRAVAVAVTLVVGLWSGATAPTLAASAAPVPDATSTADVTPSPEGSTDASVAPEAPSAQPSASDEPAPVSVPTAETPEPRAPDEPAPVSVPTAETPEPRAPDAAAVDQAPEQPGTPEAAPEAPESDGDGPDAALGSMARADVSLLAAGVPEAPRQVWIETFEQGLANVATGLPTYASGRYTASTGWVNGTGCTGVLVNYLATYPNAAFCPSQGTVLTPTTTSAREVRRLADVLGQVAAGVVGGTAANSPANGSTASGTRTNHALVSYPYGAVTGGTTVLQSVNTLGVTAPDRRFYQVRMNAAGAVCGTNNASLQLTLVQGTTTLLTGFAAPVVPCASTGNVFYTAPTLSASGGLLDPGWSPSARAATFNGTTATALTPAQVAAARVQLVNTVTGAGSAFGVDDLRLLDVTPALDVAFTSGEATATVPTTLTYTVTNTSDLLAKTDWAFSAALPTGLTVAPTPGVAGTCTNVAGTAYAVTAAAGASTVAVAGGDLAAGATSCTITVAVVAAAAGTVSSGAVTPSGLVVASDDTLVVVPATTITVRKNLPTRSAAGDQFTLSLRSGTTVLASATTSGTATGLQAAEITRAVVQPGDVYTIHEAQTAGAGLGYAPSYECTRAGTVIASGSGGSGSLTVPDEQGAEVVCTFTNTVQTARLFCDANHFYSVTPAGALQQGDIVTGTAATVGTWPSVTSANALGVGAGGSVAYALDRTTAANGVVSILKWSTTGGFQKIPDSAYTLSAGGTVITGSIVAGAVDTVSGRFLFGTFVNSQYYLWSFTESNPVATRFAFVGSFPTGATPNGNGDMAFDAQGNLYVVGAATVNGASSATIYTVTAATLASASGGTLTVGSSSTRALLGTDAAFANLNGIAFSPRGTVYLANAGSAYEFDATTWTRVPGTPRVPVDSVDLGGCSSPSTITVQKNVVGRLATTDQFTLTASTGTPPTAFATATTTGAATGRQAAQIGPLPAPTGTTVTVTEAMAAGSTSAIGAYTSLVECWSDGVRLSTGTGASGSVVMPNRLSANVTCTFFNSPRPASTVRITKTVREFSGLERPGVGFSVGTTATATTGTATALPSEAPRQPTDAAGQASWSVLFGSTASRATIVVSEVQQEGFAFVSGSCTVNGAPRAVTFTQVGTLISASITGIAAATAIECTFVNAPTASLTLVKSVSFGSALTTDWTLSATGPAAALPGPAGRSGAAGTSNVPVTPGVPYRLAESGGTLTYVQTGGWVCRTAAGATLEVSAAGDVVPTSGSPVTCTVTNATATITLLNQVQDPRAGFQAPDWRVTATPGALAGGVLPTETRLGAEYVATGNPGSTFEVRPGHGYTLTQAATDPRRPLAYQELRLERLVGSTWTTVTSRTITAPAAGQTAVYRFVNAPVGPTTLPLTGGTGADTFSIAGGAVLIVALLLSVWHGRRRRRGAFR</sequence>
<evidence type="ECO:0000313" key="5">
    <source>
        <dbReference type="EMBL" id="TGO05768.1"/>
    </source>
</evidence>
<dbReference type="Proteomes" id="UP000297318">
    <property type="component" value="Unassembled WGS sequence"/>
</dbReference>
<dbReference type="NCBIfam" id="TIGR01167">
    <property type="entry name" value="LPXTG_anchor"/>
    <property type="match status" value="1"/>
</dbReference>
<feature type="compositionally biased region" description="Polar residues" evidence="1">
    <location>
        <begin position="54"/>
        <end position="69"/>
    </location>
</feature>
<keyword evidence="6" id="KW-1185">Reference proteome</keyword>
<feature type="domain" description="SpaA-like prealbumin fold" evidence="3">
    <location>
        <begin position="938"/>
        <end position="1054"/>
    </location>
</feature>
<name>A0A4Z1E4D3_9MICO</name>
<keyword evidence="2" id="KW-1133">Transmembrane helix</keyword>
<feature type="region of interest" description="Disordered" evidence="1">
    <location>
        <begin position="45"/>
        <end position="155"/>
    </location>
</feature>
<dbReference type="OrthoDB" id="134475at2"/>
<keyword evidence="2" id="KW-0812">Transmembrane</keyword>
<evidence type="ECO:0000259" key="3">
    <source>
        <dbReference type="Pfam" id="PF20674"/>
    </source>
</evidence>
<feature type="domain" description="DUF7933" evidence="4">
    <location>
        <begin position="432"/>
        <end position="540"/>
    </location>
</feature>
<dbReference type="EMBL" id="RHPJ01000002">
    <property type="protein sequence ID" value="TGO05768.1"/>
    <property type="molecule type" value="Genomic_DNA"/>
</dbReference>
<organism evidence="5 6">
    <name type="scientific">Serinibacter arcticus</name>
    <dbReference type="NCBI Taxonomy" id="1655435"/>
    <lineage>
        <taxon>Bacteria</taxon>
        <taxon>Bacillati</taxon>
        <taxon>Actinomycetota</taxon>
        <taxon>Actinomycetes</taxon>
        <taxon>Micrococcales</taxon>
        <taxon>Beutenbergiaceae</taxon>
        <taxon>Serinibacter</taxon>
    </lineage>
</organism>
<comment type="caution">
    <text evidence="5">The sequence shown here is derived from an EMBL/GenBank/DDBJ whole genome shotgun (WGS) entry which is preliminary data.</text>
</comment>
<accession>A0A4Z1E4D3</accession>
<evidence type="ECO:0000256" key="2">
    <source>
        <dbReference type="SAM" id="Phobius"/>
    </source>
</evidence>
<reference evidence="5 6" key="1">
    <citation type="submission" date="2018-11" db="EMBL/GenBank/DDBJ databases">
        <title>Complete genome sequencing of the Actinobacteria Serinibacter sp. K3-2.</title>
        <authorList>
            <person name="Rakitin A.L."/>
            <person name="Beletsky A.V."/>
            <person name="Mardanov A.V."/>
            <person name="Ravin N.V."/>
            <person name="Gromova A.S."/>
            <person name="Filippova S.N."/>
            <person name="Gal'Chenko V.F."/>
        </authorList>
    </citation>
    <scope>NUCLEOTIDE SEQUENCE [LARGE SCALE GENOMIC DNA]</scope>
    <source>
        <strain evidence="5 6">K3-2</strain>
    </source>
</reference>
<feature type="compositionally biased region" description="Low complexity" evidence="1">
    <location>
        <begin position="70"/>
        <end position="89"/>
    </location>
</feature>
<evidence type="ECO:0000313" key="6">
    <source>
        <dbReference type="Proteomes" id="UP000297318"/>
    </source>
</evidence>
<gene>
    <name evidence="5" type="ORF">SERN_1772</name>
</gene>
<dbReference type="InterPro" id="IPR048834">
    <property type="entry name" value="SpaA_pre-album"/>
</dbReference>
<keyword evidence="2" id="KW-0472">Membrane</keyword>